<dbReference type="AlphaFoldDB" id="A0A067KN34"/>
<evidence type="ECO:0000313" key="1">
    <source>
        <dbReference type="EMBL" id="KDP37641.1"/>
    </source>
</evidence>
<proteinExistence type="predicted"/>
<sequence>MIAAKSIGMIVISSNGRWNVCVESIHYSISASNRSNHSPAAKVLLPPDFPRLTPFCENINRYEYANKVHRHILHVFDAEVGKVTTKVPHATSPTEHTTGLQSSQTPFKLVQATSAVAHATAARHMPVPAQKYQEVCQRFGFARLTSLDSTLNVTRGIWRLGVYGGSSLANPVPLPDSSWRWIDFGQVRGGGDSARLLRRG</sequence>
<gene>
    <name evidence="1" type="ORF">JCGZ_07841</name>
</gene>
<protein>
    <submittedName>
        <fullName evidence="1">Uncharacterized protein</fullName>
    </submittedName>
</protein>
<keyword evidence="2" id="KW-1185">Reference proteome</keyword>
<reference evidence="1 2" key="1">
    <citation type="journal article" date="2014" name="PLoS ONE">
        <title>Global Analysis of Gene Expression Profiles in Physic Nut (Jatropha curcas L.) Seedlings Exposed to Salt Stress.</title>
        <authorList>
            <person name="Zhang L."/>
            <person name="Zhang C."/>
            <person name="Wu P."/>
            <person name="Chen Y."/>
            <person name="Li M."/>
            <person name="Jiang H."/>
            <person name="Wu G."/>
        </authorList>
    </citation>
    <scope>NUCLEOTIDE SEQUENCE [LARGE SCALE GENOMIC DNA]</scope>
    <source>
        <strain evidence="2">cv. GZQX0401</strain>
        <tissue evidence="1">Young leaves</tissue>
    </source>
</reference>
<accession>A0A067KN34</accession>
<name>A0A067KN34_JATCU</name>
<dbReference type="EMBL" id="KK914392">
    <property type="protein sequence ID" value="KDP37641.1"/>
    <property type="molecule type" value="Genomic_DNA"/>
</dbReference>
<dbReference type="Proteomes" id="UP000027138">
    <property type="component" value="Unassembled WGS sequence"/>
</dbReference>
<organism evidence="1 2">
    <name type="scientific">Jatropha curcas</name>
    <name type="common">Barbados nut</name>
    <dbReference type="NCBI Taxonomy" id="180498"/>
    <lineage>
        <taxon>Eukaryota</taxon>
        <taxon>Viridiplantae</taxon>
        <taxon>Streptophyta</taxon>
        <taxon>Embryophyta</taxon>
        <taxon>Tracheophyta</taxon>
        <taxon>Spermatophyta</taxon>
        <taxon>Magnoliopsida</taxon>
        <taxon>eudicotyledons</taxon>
        <taxon>Gunneridae</taxon>
        <taxon>Pentapetalae</taxon>
        <taxon>rosids</taxon>
        <taxon>fabids</taxon>
        <taxon>Malpighiales</taxon>
        <taxon>Euphorbiaceae</taxon>
        <taxon>Crotonoideae</taxon>
        <taxon>Jatropheae</taxon>
        <taxon>Jatropha</taxon>
    </lineage>
</organism>
<evidence type="ECO:0000313" key="2">
    <source>
        <dbReference type="Proteomes" id="UP000027138"/>
    </source>
</evidence>